<accession>A0A5B7K1X8</accession>
<dbReference type="GO" id="GO:0005634">
    <property type="term" value="C:nucleus"/>
    <property type="evidence" value="ECO:0007669"/>
    <property type="project" value="TreeGrafter"/>
</dbReference>
<comment type="caution">
    <text evidence="3">The sequence shown here is derived from an EMBL/GenBank/DDBJ whole genome shotgun (WGS) entry which is preliminary data.</text>
</comment>
<dbReference type="InterPro" id="IPR008978">
    <property type="entry name" value="HSP20-like_chaperone"/>
</dbReference>
<feature type="region of interest" description="Disordered" evidence="1">
    <location>
        <begin position="18"/>
        <end position="41"/>
    </location>
</feature>
<protein>
    <submittedName>
        <fullName evidence="3">Calcyclin-binding protein</fullName>
    </submittedName>
</protein>
<dbReference type="AlphaFoldDB" id="A0A5B7K1X8"/>
<name>A0A5B7K1X8_PORTR</name>
<organism evidence="3 4">
    <name type="scientific">Portunus trituberculatus</name>
    <name type="common">Swimming crab</name>
    <name type="synonym">Neptunus trituberculatus</name>
    <dbReference type="NCBI Taxonomy" id="210409"/>
    <lineage>
        <taxon>Eukaryota</taxon>
        <taxon>Metazoa</taxon>
        <taxon>Ecdysozoa</taxon>
        <taxon>Arthropoda</taxon>
        <taxon>Crustacea</taxon>
        <taxon>Multicrustacea</taxon>
        <taxon>Malacostraca</taxon>
        <taxon>Eumalacostraca</taxon>
        <taxon>Eucarida</taxon>
        <taxon>Decapoda</taxon>
        <taxon>Pleocyemata</taxon>
        <taxon>Brachyura</taxon>
        <taxon>Eubrachyura</taxon>
        <taxon>Portunoidea</taxon>
        <taxon>Portunidae</taxon>
        <taxon>Portuninae</taxon>
        <taxon>Portunus</taxon>
    </lineage>
</organism>
<dbReference type="PANTHER" id="PTHR13164">
    <property type="entry name" value="CALICYLIN BINDING PROTEIN"/>
    <property type="match status" value="1"/>
</dbReference>
<evidence type="ECO:0000313" key="3">
    <source>
        <dbReference type="EMBL" id="MPD02453.1"/>
    </source>
</evidence>
<proteinExistence type="predicted"/>
<evidence type="ECO:0000313" key="4">
    <source>
        <dbReference type="Proteomes" id="UP000324222"/>
    </source>
</evidence>
<evidence type="ECO:0000256" key="1">
    <source>
        <dbReference type="SAM" id="MobiDB-lite"/>
    </source>
</evidence>
<evidence type="ECO:0000259" key="2">
    <source>
        <dbReference type="PROSITE" id="PS51048"/>
    </source>
</evidence>
<feature type="compositionally biased region" description="Basic and acidic residues" evidence="1">
    <location>
        <begin position="21"/>
        <end position="35"/>
    </location>
</feature>
<dbReference type="OrthoDB" id="164025at2759"/>
<reference evidence="3 4" key="1">
    <citation type="submission" date="2019-05" db="EMBL/GenBank/DDBJ databases">
        <title>Another draft genome of Portunus trituberculatus and its Hox gene families provides insights of decapod evolution.</title>
        <authorList>
            <person name="Jeong J.-H."/>
            <person name="Song I."/>
            <person name="Kim S."/>
            <person name="Choi T."/>
            <person name="Kim D."/>
            <person name="Ryu S."/>
            <person name="Kim W."/>
        </authorList>
    </citation>
    <scope>NUCLEOTIDE SEQUENCE [LARGE SCALE GENOMIC DNA]</scope>
    <source>
        <tissue evidence="3">Muscle</tissue>
    </source>
</reference>
<dbReference type="InterPro" id="IPR052289">
    <property type="entry name" value="Calcyclin-binding_UBL-bridge"/>
</dbReference>
<dbReference type="PROSITE" id="PS51048">
    <property type="entry name" value="SGS"/>
    <property type="match status" value="1"/>
</dbReference>
<feature type="domain" description="SGS" evidence="2">
    <location>
        <begin position="3"/>
        <end position="82"/>
    </location>
</feature>
<sequence>MVVVLMAKAENGTKWSGVTAEDAKANEARKPKTDSSDPNAGIMDLMKQMYDDGDDKMKQVGDQFVIISSSFFYRLSSLLFIS</sequence>
<dbReference type="PANTHER" id="PTHR13164:SF3">
    <property type="entry name" value="CALCYCLIN-BINDING PROTEIN"/>
    <property type="match status" value="1"/>
</dbReference>
<dbReference type="SUPFAM" id="SSF49764">
    <property type="entry name" value="HSP20-like chaperones"/>
    <property type="match status" value="1"/>
</dbReference>
<keyword evidence="4" id="KW-1185">Reference proteome</keyword>
<dbReference type="Proteomes" id="UP000324222">
    <property type="component" value="Unassembled WGS sequence"/>
</dbReference>
<dbReference type="InterPro" id="IPR007699">
    <property type="entry name" value="SGS_dom"/>
</dbReference>
<dbReference type="EMBL" id="VSRR010131497">
    <property type="protein sequence ID" value="MPD02453.1"/>
    <property type="molecule type" value="Genomic_DNA"/>
</dbReference>
<gene>
    <name evidence="3" type="primary">Cacybp</name>
    <name evidence="3" type="ORF">E2C01_098037</name>
</gene>